<evidence type="ECO:0000313" key="1">
    <source>
        <dbReference type="EMBL" id="AOZ06157.1"/>
    </source>
</evidence>
<keyword evidence="2" id="KW-1185">Reference proteome</keyword>
<dbReference type="RefSeq" id="WP_071037066.1">
    <property type="nucleotide sequence ID" value="NZ_CP017754.1"/>
</dbReference>
<reference evidence="1 2" key="1">
    <citation type="submission" date="2016-10" db="EMBL/GenBank/DDBJ databases">
        <title>Complete genome sequences of three Cupriavidus strains isolated from various Malaysian environments.</title>
        <authorList>
            <person name="Abdullah A.A.-A."/>
            <person name="Shafie N.A.H."/>
            <person name="Lau N.S."/>
        </authorList>
    </citation>
    <scope>NUCLEOTIDE SEQUENCE [LARGE SCALE GENOMIC DNA]</scope>
    <source>
        <strain evidence="1 2">USMAA1020</strain>
    </source>
</reference>
<protein>
    <submittedName>
        <fullName evidence="1">Uncharacterized protein</fullName>
    </submittedName>
</protein>
<dbReference type="InterPro" id="IPR036390">
    <property type="entry name" value="WH_DNA-bd_sf"/>
</dbReference>
<dbReference type="Proteomes" id="UP000177515">
    <property type="component" value="Chromosome 1"/>
</dbReference>
<name>A0ABM6F415_9BURK</name>
<evidence type="ECO:0000313" key="2">
    <source>
        <dbReference type="Proteomes" id="UP000177515"/>
    </source>
</evidence>
<proteinExistence type="predicted"/>
<dbReference type="SUPFAM" id="SSF46785">
    <property type="entry name" value="Winged helix' DNA-binding domain"/>
    <property type="match status" value="1"/>
</dbReference>
<accession>A0ABM6F415</accession>
<gene>
    <name evidence="1" type="ORF">BKK80_10170</name>
</gene>
<sequence length="107" mass="12124">MTRRRAISPDPKLIQTVREYLQLRRGGRYSANNLARVLNTKPAAVLSALEVLRAAGELKTEHSPPSGCVYFMPIEAMPGLRWPWTRGELTGWETQLRQRMATCMAAR</sequence>
<organism evidence="1 2">
    <name type="scientific">Cupriavidus malaysiensis</name>
    <dbReference type="NCBI Taxonomy" id="367825"/>
    <lineage>
        <taxon>Bacteria</taxon>
        <taxon>Pseudomonadati</taxon>
        <taxon>Pseudomonadota</taxon>
        <taxon>Betaproteobacteria</taxon>
        <taxon>Burkholderiales</taxon>
        <taxon>Burkholderiaceae</taxon>
        <taxon>Cupriavidus</taxon>
    </lineage>
</organism>
<dbReference type="EMBL" id="CP017754">
    <property type="protein sequence ID" value="AOZ06157.1"/>
    <property type="molecule type" value="Genomic_DNA"/>
</dbReference>